<dbReference type="Gene3D" id="3.30.360.10">
    <property type="entry name" value="Dihydrodipicolinate Reductase, domain 2"/>
    <property type="match status" value="1"/>
</dbReference>
<dbReference type="Pfam" id="PF01408">
    <property type="entry name" value="GFO_IDH_MocA"/>
    <property type="match status" value="1"/>
</dbReference>
<dbReference type="InterPro" id="IPR036291">
    <property type="entry name" value="NAD(P)-bd_dom_sf"/>
</dbReference>
<keyword evidence="4" id="KW-1185">Reference proteome</keyword>
<gene>
    <name evidence="3" type="ORF">SAMN05421757_11043</name>
</gene>
<evidence type="ECO:0000313" key="4">
    <source>
        <dbReference type="Proteomes" id="UP000198426"/>
    </source>
</evidence>
<dbReference type="InterPro" id="IPR000683">
    <property type="entry name" value="Gfo/Idh/MocA-like_OxRdtase_N"/>
</dbReference>
<dbReference type="Pfam" id="PF22725">
    <property type="entry name" value="GFO_IDH_MocA_C3"/>
    <property type="match status" value="1"/>
</dbReference>
<dbReference type="EMBL" id="FZOY01000010">
    <property type="protein sequence ID" value="SNT30440.1"/>
    <property type="molecule type" value="Genomic_DNA"/>
</dbReference>
<dbReference type="SUPFAM" id="SSF55347">
    <property type="entry name" value="Glyceraldehyde-3-phosphate dehydrogenase-like, C-terminal domain"/>
    <property type="match status" value="1"/>
</dbReference>
<dbReference type="Gene3D" id="3.40.50.720">
    <property type="entry name" value="NAD(P)-binding Rossmann-like Domain"/>
    <property type="match status" value="1"/>
</dbReference>
<evidence type="ECO:0000259" key="1">
    <source>
        <dbReference type="Pfam" id="PF01408"/>
    </source>
</evidence>
<dbReference type="PANTHER" id="PTHR43377">
    <property type="entry name" value="BILIVERDIN REDUCTASE A"/>
    <property type="match status" value="1"/>
</dbReference>
<name>A0A239LJH6_9RHOB</name>
<proteinExistence type="predicted"/>
<sequence>MSGGVRIAVIGAGLIGHRHIAAVRHAKGVELAGFVEPDEATRSRGEATGAPGFETLGGLLASGGADGVIVAVPNQLHEVVASECVDAGLPVLVEKPLTDDIASGERLLRKARVAGIPVLTGHHRRHNPLIRKALEIVQGGELGELSTVQAQTWFLKPDRYFDVGWRRKKGAGPVYLNLIHDIDLLQAFCGPVATVHAMESNAVRGYEVEETAVILLRFASGLLGTVNVSDAAAAPWSWELTARENAHYPATAENCYWLGGTRGSLALPNLAVWRHQDDNGWWGPIGFTKPIFSFEDPLVLQVEQFAAVIRGDEAPLVSGEDGLSALRVIEAVKLSAASGQSVDVARPHS</sequence>
<dbReference type="SUPFAM" id="SSF51735">
    <property type="entry name" value="NAD(P)-binding Rossmann-fold domains"/>
    <property type="match status" value="1"/>
</dbReference>
<protein>
    <submittedName>
        <fullName evidence="3">Predicted dehydrogenase</fullName>
    </submittedName>
</protein>
<dbReference type="GO" id="GO:0000166">
    <property type="term" value="F:nucleotide binding"/>
    <property type="evidence" value="ECO:0007669"/>
    <property type="project" value="InterPro"/>
</dbReference>
<dbReference type="RefSeq" id="WP_089234984.1">
    <property type="nucleotide sequence ID" value="NZ_FZOY01000010.1"/>
</dbReference>
<evidence type="ECO:0000259" key="2">
    <source>
        <dbReference type="Pfam" id="PF22725"/>
    </source>
</evidence>
<dbReference type="OrthoDB" id="9792935at2"/>
<dbReference type="PANTHER" id="PTHR43377:SF8">
    <property type="entry name" value="BLR3664 PROTEIN"/>
    <property type="match status" value="1"/>
</dbReference>
<feature type="domain" description="GFO/IDH/MocA-like oxidoreductase" evidence="2">
    <location>
        <begin position="130"/>
        <end position="265"/>
    </location>
</feature>
<dbReference type="InterPro" id="IPR051450">
    <property type="entry name" value="Gfo/Idh/MocA_Oxidoreductases"/>
</dbReference>
<reference evidence="3 4" key="1">
    <citation type="submission" date="2017-06" db="EMBL/GenBank/DDBJ databases">
        <authorList>
            <person name="Kim H.J."/>
            <person name="Triplett B.A."/>
        </authorList>
    </citation>
    <scope>NUCLEOTIDE SEQUENCE [LARGE SCALE GENOMIC DNA]</scope>
    <source>
        <strain evidence="3 4">DSM 29339</strain>
    </source>
</reference>
<accession>A0A239LJH6</accession>
<dbReference type="AlphaFoldDB" id="A0A239LJH6"/>
<dbReference type="Proteomes" id="UP000198426">
    <property type="component" value="Unassembled WGS sequence"/>
</dbReference>
<evidence type="ECO:0000313" key="3">
    <source>
        <dbReference type="EMBL" id="SNT30440.1"/>
    </source>
</evidence>
<organism evidence="3 4">
    <name type="scientific">Tropicimonas sediminicola</name>
    <dbReference type="NCBI Taxonomy" id="1031541"/>
    <lineage>
        <taxon>Bacteria</taxon>
        <taxon>Pseudomonadati</taxon>
        <taxon>Pseudomonadota</taxon>
        <taxon>Alphaproteobacteria</taxon>
        <taxon>Rhodobacterales</taxon>
        <taxon>Roseobacteraceae</taxon>
        <taxon>Tropicimonas</taxon>
    </lineage>
</organism>
<dbReference type="InterPro" id="IPR055170">
    <property type="entry name" value="GFO_IDH_MocA-like_dom"/>
</dbReference>
<feature type="domain" description="Gfo/Idh/MocA-like oxidoreductase N-terminal" evidence="1">
    <location>
        <begin position="5"/>
        <end position="121"/>
    </location>
</feature>